<organism evidence="2 3">
    <name type="scientific">candidate division KSB3 bacterium</name>
    <dbReference type="NCBI Taxonomy" id="2044937"/>
    <lineage>
        <taxon>Bacteria</taxon>
        <taxon>candidate division KSB3</taxon>
    </lineage>
</organism>
<evidence type="ECO:0000313" key="3">
    <source>
        <dbReference type="Proteomes" id="UP000649604"/>
    </source>
</evidence>
<dbReference type="Proteomes" id="UP000649604">
    <property type="component" value="Unassembled WGS sequence"/>
</dbReference>
<evidence type="ECO:0000313" key="2">
    <source>
        <dbReference type="EMBL" id="MBD3327568.1"/>
    </source>
</evidence>
<dbReference type="InterPro" id="IPR047121">
    <property type="entry name" value="YjiB-like"/>
</dbReference>
<dbReference type="Pfam" id="PF07883">
    <property type="entry name" value="Cupin_2"/>
    <property type="match status" value="1"/>
</dbReference>
<dbReference type="CDD" id="cd02219">
    <property type="entry name" value="cupin_YjlB-like"/>
    <property type="match status" value="1"/>
</dbReference>
<dbReference type="Gene3D" id="2.60.120.10">
    <property type="entry name" value="Jelly Rolls"/>
    <property type="match status" value="1"/>
</dbReference>
<dbReference type="PIRSF" id="PIRSF019307">
    <property type="entry name" value="UCP019307"/>
    <property type="match status" value="1"/>
</dbReference>
<dbReference type="PANTHER" id="PTHR36448">
    <property type="entry name" value="BLR7373 PROTEIN"/>
    <property type="match status" value="1"/>
</dbReference>
<proteinExistence type="predicted"/>
<dbReference type="InterPro" id="IPR014710">
    <property type="entry name" value="RmlC-like_jellyroll"/>
</dbReference>
<evidence type="ECO:0000259" key="1">
    <source>
        <dbReference type="Pfam" id="PF07883"/>
    </source>
</evidence>
<comment type="caution">
    <text evidence="2">The sequence shown here is derived from an EMBL/GenBank/DDBJ whole genome shotgun (WGS) entry which is preliminary data.</text>
</comment>
<dbReference type="EMBL" id="WJJP01000760">
    <property type="protein sequence ID" value="MBD3327568.1"/>
    <property type="molecule type" value="Genomic_DNA"/>
</dbReference>
<protein>
    <submittedName>
        <fullName evidence="2">Cupin domain-containing protein</fullName>
    </submittedName>
</protein>
<sequence length="182" mass="19458">MSQDQNAQLNQSPEVISQIVQDDGTFPNNAAVPLLVYQGAVTIAGRDPAAVFEELFSANQWGSSWRNGIFGFHHYHSTAHEVLGVYGGTAKVQLGGEQGAVFEVKAGDVIIIPAGVAHKNLGSSRDFRIVGAYPQGQSPDMCYGKPGERPEADQQIAGVTMPQADPVYGAQGGLREYWVTPD</sequence>
<dbReference type="PANTHER" id="PTHR36448:SF2">
    <property type="entry name" value="CUPIN TYPE-1 DOMAIN-CONTAINING PROTEIN"/>
    <property type="match status" value="1"/>
</dbReference>
<name>A0A9D5Q8K5_9BACT</name>
<reference evidence="2" key="1">
    <citation type="submission" date="2019-11" db="EMBL/GenBank/DDBJ databases">
        <title>Microbial mats filling the niche in hypersaline microbial mats.</title>
        <authorList>
            <person name="Wong H.L."/>
            <person name="Macleod F.I."/>
            <person name="White R.A. III"/>
            <person name="Burns B.P."/>
        </authorList>
    </citation>
    <scope>NUCLEOTIDE SEQUENCE</scope>
    <source>
        <strain evidence="2">Rbin_158</strain>
    </source>
</reference>
<dbReference type="InterPro" id="IPR013096">
    <property type="entry name" value="Cupin_2"/>
</dbReference>
<dbReference type="SUPFAM" id="SSF51182">
    <property type="entry name" value="RmlC-like cupins"/>
    <property type="match status" value="1"/>
</dbReference>
<gene>
    <name evidence="2" type="ORF">GF339_23490</name>
</gene>
<feature type="domain" description="Cupin type-2" evidence="1">
    <location>
        <begin position="73"/>
        <end position="119"/>
    </location>
</feature>
<dbReference type="AlphaFoldDB" id="A0A9D5Q8K5"/>
<dbReference type="InterPro" id="IPR014500">
    <property type="entry name" value="UCP019307_cupin"/>
</dbReference>
<accession>A0A9D5Q8K5</accession>
<dbReference type="InterPro" id="IPR011051">
    <property type="entry name" value="RmlC_Cupin_sf"/>
</dbReference>